<evidence type="ECO:0000256" key="5">
    <source>
        <dbReference type="ARBA" id="ARBA00022801"/>
    </source>
</evidence>
<dbReference type="InterPro" id="IPR036959">
    <property type="entry name" value="Peptidase_C12_UCH_sf"/>
</dbReference>
<evidence type="ECO:0000256" key="6">
    <source>
        <dbReference type="ARBA" id="ARBA00022807"/>
    </source>
</evidence>
<reference evidence="10 11" key="1">
    <citation type="journal article" date="2020" name="Nat. Food">
        <title>A phased Vanilla planifolia genome enables genetic improvement of flavour and production.</title>
        <authorList>
            <person name="Hasing T."/>
            <person name="Tang H."/>
            <person name="Brym M."/>
            <person name="Khazi F."/>
            <person name="Huang T."/>
            <person name="Chambers A.H."/>
        </authorList>
    </citation>
    <scope>NUCLEOTIDE SEQUENCE [LARGE SCALE GENOMIC DNA]</scope>
    <source>
        <tissue evidence="10">Leaf</tissue>
    </source>
</reference>
<evidence type="ECO:0000256" key="8">
    <source>
        <dbReference type="RuleBase" id="RU361215"/>
    </source>
</evidence>
<evidence type="ECO:0000313" key="11">
    <source>
        <dbReference type="Proteomes" id="UP000639772"/>
    </source>
</evidence>
<feature type="active site" description="Proton donor" evidence="7">
    <location>
        <position position="168"/>
    </location>
</feature>
<feature type="site" description="Important for enzyme activity" evidence="7">
    <location>
        <position position="183"/>
    </location>
</feature>
<dbReference type="Gene3D" id="3.40.532.10">
    <property type="entry name" value="Peptidase C12, ubiquitin carboxyl-terminal hydrolase"/>
    <property type="match status" value="1"/>
</dbReference>
<evidence type="ECO:0000259" key="9">
    <source>
        <dbReference type="PROSITE" id="PS52048"/>
    </source>
</evidence>
<dbReference type="EMBL" id="JADCNM010000007">
    <property type="protein sequence ID" value="KAG0474573.1"/>
    <property type="molecule type" value="Genomic_DNA"/>
</dbReference>
<organism evidence="10 11">
    <name type="scientific">Vanilla planifolia</name>
    <name type="common">Vanilla</name>
    <dbReference type="NCBI Taxonomy" id="51239"/>
    <lineage>
        <taxon>Eukaryota</taxon>
        <taxon>Viridiplantae</taxon>
        <taxon>Streptophyta</taxon>
        <taxon>Embryophyta</taxon>
        <taxon>Tracheophyta</taxon>
        <taxon>Spermatophyta</taxon>
        <taxon>Magnoliopsida</taxon>
        <taxon>Liliopsida</taxon>
        <taxon>Asparagales</taxon>
        <taxon>Orchidaceae</taxon>
        <taxon>Vanilloideae</taxon>
        <taxon>Vanilleae</taxon>
        <taxon>Vanilla</taxon>
    </lineage>
</organism>
<protein>
    <recommendedName>
        <fullName evidence="8">Ubiquitin carboxyl-terminal hydrolase</fullName>
        <ecNumber evidence="8">3.4.19.12</ecNumber>
    </recommendedName>
</protein>
<dbReference type="EC" id="3.4.19.12" evidence="8"/>
<keyword evidence="5 7" id="KW-0378">Hydrolase</keyword>
<dbReference type="PANTHER" id="PTHR10589">
    <property type="entry name" value="UBIQUITIN CARBOXYL-TERMINAL HYDROLASE"/>
    <property type="match status" value="1"/>
</dbReference>
<dbReference type="OrthoDB" id="427186at2759"/>
<dbReference type="InterPro" id="IPR038765">
    <property type="entry name" value="Papain-like_cys_pep_sf"/>
</dbReference>
<evidence type="ECO:0000256" key="7">
    <source>
        <dbReference type="PROSITE-ProRule" id="PRU01393"/>
    </source>
</evidence>
<evidence type="ECO:0000256" key="2">
    <source>
        <dbReference type="ARBA" id="ARBA00009326"/>
    </source>
</evidence>
<dbReference type="SUPFAM" id="SSF54001">
    <property type="entry name" value="Cysteine proteinases"/>
    <property type="match status" value="1"/>
</dbReference>
<dbReference type="GO" id="GO:0016579">
    <property type="term" value="P:protein deubiquitination"/>
    <property type="evidence" value="ECO:0007669"/>
    <property type="project" value="TreeGrafter"/>
</dbReference>
<sequence length="233" mass="25984">MATFCKRWLPLEANPEVMNQLIWGLGVPECEAEFSDVYGLDEEMLEIVPKPVLAVLFLYPDSAKDEADREELSQSLNCLQELPKHVYFVQQTVDNACGTIGILHAIGNAASAIKLVEGSFFDRFYKSTANLNPYERAQCFECDGEIEDAHSVAASAGETEANPNVEEHYVCFTCVNGKLYELDGMKSQPIFHGYSSPETLLQDAAQVIRHKIEKIPHSVNFNVIALSKKHPVM</sequence>
<comment type="catalytic activity">
    <reaction evidence="1 7 8">
        <text>Thiol-dependent hydrolysis of ester, thioester, amide, peptide and isopeptide bonds formed by the C-terminal Gly of ubiquitin (a 76-residue protein attached to proteins as an intracellular targeting signal).</text>
        <dbReference type="EC" id="3.4.19.12"/>
    </reaction>
</comment>
<dbReference type="Proteomes" id="UP000639772">
    <property type="component" value="Chromosome 7"/>
</dbReference>
<name>A0A835QU26_VANPL</name>
<feature type="domain" description="UCH catalytic" evidence="9">
    <location>
        <begin position="7"/>
        <end position="228"/>
    </location>
</feature>
<feature type="site" description="Transition state stabilizer" evidence="7">
    <location>
        <position position="91"/>
    </location>
</feature>
<dbReference type="Pfam" id="PF01088">
    <property type="entry name" value="Peptidase_C12"/>
    <property type="match status" value="1"/>
</dbReference>
<evidence type="ECO:0000256" key="3">
    <source>
        <dbReference type="ARBA" id="ARBA00022670"/>
    </source>
</evidence>
<keyword evidence="6 7" id="KW-0788">Thiol protease</keyword>
<dbReference type="GO" id="GO:0004843">
    <property type="term" value="F:cysteine-type deubiquitinase activity"/>
    <property type="evidence" value="ECO:0007669"/>
    <property type="project" value="UniProtKB-UniRule"/>
</dbReference>
<dbReference type="GO" id="GO:0005737">
    <property type="term" value="C:cytoplasm"/>
    <property type="evidence" value="ECO:0007669"/>
    <property type="project" value="TreeGrafter"/>
</dbReference>
<dbReference type="GO" id="GO:0006511">
    <property type="term" value="P:ubiquitin-dependent protein catabolic process"/>
    <property type="evidence" value="ECO:0007669"/>
    <property type="project" value="UniProtKB-UniRule"/>
</dbReference>
<dbReference type="AlphaFoldDB" id="A0A835QU26"/>
<comment type="similarity">
    <text evidence="2 7 8">Belongs to the peptidase C12 family.</text>
</comment>
<dbReference type="PRINTS" id="PR00707">
    <property type="entry name" value="UBCTHYDRLASE"/>
</dbReference>
<evidence type="ECO:0000313" key="10">
    <source>
        <dbReference type="EMBL" id="KAG0474573.1"/>
    </source>
</evidence>
<proteinExistence type="inferred from homology"/>
<keyword evidence="3 7" id="KW-0645">Protease</keyword>
<dbReference type="PROSITE" id="PS52048">
    <property type="entry name" value="UCH_DOMAIN"/>
    <property type="match status" value="1"/>
</dbReference>
<keyword evidence="4 7" id="KW-0833">Ubl conjugation pathway</keyword>
<evidence type="ECO:0000256" key="1">
    <source>
        <dbReference type="ARBA" id="ARBA00000707"/>
    </source>
</evidence>
<feature type="active site" description="Nucleophile" evidence="7">
    <location>
        <position position="97"/>
    </location>
</feature>
<gene>
    <name evidence="10" type="ORF">HPP92_014259</name>
</gene>
<comment type="caution">
    <text evidence="10">The sequence shown here is derived from an EMBL/GenBank/DDBJ whole genome shotgun (WGS) entry which is preliminary data.</text>
</comment>
<dbReference type="CDD" id="cd09616">
    <property type="entry name" value="Peptidase_C12_UCH_L1_L3"/>
    <property type="match status" value="1"/>
</dbReference>
<accession>A0A835QU26</accession>
<dbReference type="FunFam" id="3.40.532.10:FF:000007">
    <property type="entry name" value="Ubiquitin carboxyl-terminal hydrolase"/>
    <property type="match status" value="1"/>
</dbReference>
<dbReference type="PANTHER" id="PTHR10589:SF17">
    <property type="entry name" value="UBIQUITIN CARBOXYL-TERMINAL HYDROLASE"/>
    <property type="match status" value="1"/>
</dbReference>
<dbReference type="InterPro" id="IPR001578">
    <property type="entry name" value="Peptidase_C12_UCH"/>
</dbReference>
<evidence type="ECO:0000256" key="4">
    <source>
        <dbReference type="ARBA" id="ARBA00022786"/>
    </source>
</evidence>